<dbReference type="Proteomes" id="UP001054837">
    <property type="component" value="Unassembled WGS sequence"/>
</dbReference>
<accession>A0AAV4QBP5</accession>
<gene>
    <name evidence="2" type="ORF">CDAR_463011</name>
</gene>
<name>A0AAV4QBP5_9ARAC</name>
<sequence>MPSGPYSLRSFVKHSVAKLHNVPKHKTKRNPTAGFEKQSKEKIGTSSQKNYSTTDNGFCHNFERYSGKKKKKNRLSQQQPQVCSRRQQRSTSSVRMASSPRHPAVPEGEATNGKARTGSRDTSAMLRSRFPRLIK</sequence>
<keyword evidence="3" id="KW-1185">Reference proteome</keyword>
<feature type="compositionally biased region" description="Polar residues" evidence="1">
    <location>
        <begin position="44"/>
        <end position="56"/>
    </location>
</feature>
<evidence type="ECO:0000313" key="2">
    <source>
        <dbReference type="EMBL" id="GIY05420.1"/>
    </source>
</evidence>
<dbReference type="EMBL" id="BPLQ01004074">
    <property type="protein sequence ID" value="GIY05420.1"/>
    <property type="molecule type" value="Genomic_DNA"/>
</dbReference>
<evidence type="ECO:0000313" key="3">
    <source>
        <dbReference type="Proteomes" id="UP001054837"/>
    </source>
</evidence>
<protein>
    <submittedName>
        <fullName evidence="2">Uncharacterized protein</fullName>
    </submittedName>
</protein>
<feature type="region of interest" description="Disordered" evidence="1">
    <location>
        <begin position="17"/>
        <end position="135"/>
    </location>
</feature>
<organism evidence="2 3">
    <name type="scientific">Caerostris darwini</name>
    <dbReference type="NCBI Taxonomy" id="1538125"/>
    <lineage>
        <taxon>Eukaryota</taxon>
        <taxon>Metazoa</taxon>
        <taxon>Ecdysozoa</taxon>
        <taxon>Arthropoda</taxon>
        <taxon>Chelicerata</taxon>
        <taxon>Arachnida</taxon>
        <taxon>Araneae</taxon>
        <taxon>Araneomorphae</taxon>
        <taxon>Entelegynae</taxon>
        <taxon>Araneoidea</taxon>
        <taxon>Araneidae</taxon>
        <taxon>Caerostris</taxon>
    </lineage>
</organism>
<comment type="caution">
    <text evidence="2">The sequence shown here is derived from an EMBL/GenBank/DDBJ whole genome shotgun (WGS) entry which is preliminary data.</text>
</comment>
<feature type="compositionally biased region" description="Low complexity" evidence="1">
    <location>
        <begin position="76"/>
        <end position="95"/>
    </location>
</feature>
<proteinExistence type="predicted"/>
<reference evidence="2 3" key="1">
    <citation type="submission" date="2021-06" db="EMBL/GenBank/DDBJ databases">
        <title>Caerostris darwini draft genome.</title>
        <authorList>
            <person name="Kono N."/>
            <person name="Arakawa K."/>
        </authorList>
    </citation>
    <scope>NUCLEOTIDE SEQUENCE [LARGE SCALE GENOMIC DNA]</scope>
</reference>
<feature type="compositionally biased region" description="Basic residues" evidence="1">
    <location>
        <begin position="17"/>
        <end position="29"/>
    </location>
</feature>
<evidence type="ECO:0000256" key="1">
    <source>
        <dbReference type="SAM" id="MobiDB-lite"/>
    </source>
</evidence>
<dbReference type="AlphaFoldDB" id="A0AAV4QBP5"/>